<dbReference type="EMBL" id="EU595740">
    <property type="protein sequence ID" value="ACD38820.1"/>
    <property type="molecule type" value="Genomic_DNA"/>
</dbReference>
<dbReference type="AlphaFoldDB" id="B3G176"/>
<proteinExistence type="predicted"/>
<dbReference type="EMBL" id="EU595742">
    <property type="protein sequence ID" value="ACD38896.1"/>
    <property type="molecule type" value="Genomic_DNA"/>
</dbReference>
<evidence type="ECO:0000313" key="3">
    <source>
        <dbReference type="EMBL" id="ACD38896.1"/>
    </source>
</evidence>
<sequence>MRHRRLGWTVMGWPYAIEASSYAGDQHRPDHSPLRMQRSPSSPGSGRAFFTARIRMNAPRLPIRQARRRERSAECR</sequence>
<organism evidence="2">
    <name type="scientific">Pseudomonas aeruginosa</name>
    <dbReference type="NCBI Taxonomy" id="287"/>
    <lineage>
        <taxon>Bacteria</taxon>
        <taxon>Pseudomonadati</taxon>
        <taxon>Pseudomonadota</taxon>
        <taxon>Gammaproteobacteria</taxon>
        <taxon>Pseudomonadales</taxon>
        <taxon>Pseudomonadaceae</taxon>
        <taxon>Pseudomonas</taxon>
    </lineage>
</organism>
<feature type="region of interest" description="Disordered" evidence="1">
    <location>
        <begin position="24"/>
        <end position="47"/>
    </location>
</feature>
<accession>B3G176</accession>
<evidence type="ECO:0000256" key="1">
    <source>
        <dbReference type="SAM" id="MobiDB-lite"/>
    </source>
</evidence>
<name>B3G176_PSEAI</name>
<reference evidence="2" key="1">
    <citation type="journal article" date="2008" name="Genomics">
        <title>Large-insert genome analysis technology detects structural variation in Pseudomonas aeruginosa clinical strains from cystic fibrosis patients.</title>
        <authorList>
            <person name="Hayden H.S."/>
            <person name="Gillett W."/>
            <person name="Saenphimmachak C."/>
            <person name="Lim R."/>
            <person name="Zhou Y."/>
            <person name="Jacobs M.A."/>
            <person name="Chang J."/>
            <person name="Rohmer L."/>
            <person name="D'Argenio D.A."/>
            <person name="Palmieri A."/>
            <person name="Levy R."/>
            <person name="Haugen E."/>
            <person name="Wong G.K."/>
            <person name="Brittnacher M.J."/>
            <person name="Burns J.L."/>
            <person name="Miller S.I."/>
            <person name="Olson M.V."/>
            <person name="Kaul R."/>
        </authorList>
    </citation>
    <scope>NUCLEOTIDE SEQUENCE</scope>
    <source>
        <strain evidence="2">PACS10223</strain>
        <strain evidence="3">PACS458</strain>
    </source>
</reference>
<protein>
    <submittedName>
        <fullName evidence="2">Uncharacterized protein</fullName>
    </submittedName>
</protein>
<evidence type="ECO:0000313" key="2">
    <source>
        <dbReference type="EMBL" id="ACD38820.1"/>
    </source>
</evidence>
<gene>
    <name evidence="2" type="ORF">PACL_0572</name>
    <name evidence="3" type="ORF">PACL_0638</name>
</gene>